<dbReference type="OMA" id="ATCVRND"/>
<dbReference type="Gene3D" id="3.30.420.10">
    <property type="entry name" value="Ribonuclease H-like superfamily/Ribonuclease H"/>
    <property type="match status" value="1"/>
</dbReference>
<organism evidence="2 3">
    <name type="scientific">Sordaria macrospora</name>
    <dbReference type="NCBI Taxonomy" id="5147"/>
    <lineage>
        <taxon>Eukaryota</taxon>
        <taxon>Fungi</taxon>
        <taxon>Dikarya</taxon>
        <taxon>Ascomycota</taxon>
        <taxon>Pezizomycotina</taxon>
        <taxon>Sordariomycetes</taxon>
        <taxon>Sordariomycetidae</taxon>
        <taxon>Sordariales</taxon>
        <taxon>Sordariaceae</taxon>
        <taxon>Sordaria</taxon>
    </lineage>
</organism>
<dbReference type="GO" id="GO:0003676">
    <property type="term" value="F:nucleic acid binding"/>
    <property type="evidence" value="ECO:0007669"/>
    <property type="project" value="InterPro"/>
</dbReference>
<gene>
    <name evidence="2" type="ORF">SMACR_09131</name>
</gene>
<evidence type="ECO:0000313" key="3">
    <source>
        <dbReference type="Proteomes" id="UP000433876"/>
    </source>
</evidence>
<feature type="domain" description="3'-5' exonuclease" evidence="1">
    <location>
        <begin position="13"/>
        <end position="193"/>
    </location>
</feature>
<dbReference type="EMBL" id="NMPR01000197">
    <property type="protein sequence ID" value="KAA8628232.1"/>
    <property type="molecule type" value="Genomic_DNA"/>
</dbReference>
<evidence type="ECO:0000259" key="1">
    <source>
        <dbReference type="Pfam" id="PF01612"/>
    </source>
</evidence>
<dbReference type="AlphaFoldDB" id="A0A8S8ZIS0"/>
<dbReference type="GO" id="GO:0008408">
    <property type="term" value="F:3'-5' exonuclease activity"/>
    <property type="evidence" value="ECO:0007669"/>
    <property type="project" value="InterPro"/>
</dbReference>
<evidence type="ECO:0000313" key="2">
    <source>
        <dbReference type="EMBL" id="KAA8628232.1"/>
    </source>
</evidence>
<accession>A0A8S8ZIS0</accession>
<dbReference type="Proteomes" id="UP000433876">
    <property type="component" value="Unassembled WGS sequence"/>
</dbReference>
<dbReference type="VEuPathDB" id="FungiDB:SMAC_09131"/>
<proteinExistence type="predicted"/>
<dbReference type="InterPro" id="IPR012337">
    <property type="entry name" value="RNaseH-like_sf"/>
</dbReference>
<name>A0A8S8ZIS0_SORMA</name>
<dbReference type="PANTHER" id="PTHR43040">
    <property type="entry name" value="RIBONUCLEASE D"/>
    <property type="match status" value="1"/>
</dbReference>
<reference evidence="2 3" key="1">
    <citation type="submission" date="2017-07" db="EMBL/GenBank/DDBJ databases">
        <title>Genome sequence of the Sordaria macrospora wild type strain R19027.</title>
        <authorList>
            <person name="Nowrousian M."/>
            <person name="Teichert I."/>
            <person name="Kueck U."/>
        </authorList>
    </citation>
    <scope>NUCLEOTIDE SEQUENCE [LARGE SCALE GENOMIC DNA]</scope>
    <source>
        <strain evidence="2 3">R19027</strain>
        <tissue evidence="2">Mycelium</tissue>
    </source>
</reference>
<protein>
    <recommendedName>
        <fullName evidence="1">3'-5' exonuclease domain-containing protein</fullName>
    </recommendedName>
</protein>
<dbReference type="InterPro" id="IPR002562">
    <property type="entry name" value="3'-5'_exonuclease_dom"/>
</dbReference>
<comment type="caution">
    <text evidence="2">The sequence shown here is derived from an EMBL/GenBank/DDBJ whole genome shotgun (WGS) entry which is preliminary data.</text>
</comment>
<sequence length="273" mass="30914">MATPTLISSLPDLQVFLSSIPPSSTFYLDLEGKSLSRNGTLTLLTVHVLPSKAASVIDVQILGDSAFTTPGTDGKTLKAILEDPQTSKCFWDVRNDADALWAHHKVRLAGVTDIQLLENASRVGDKTYLHGLDKSVQSDLVLKWTEKERWIRTKREVRALMTNNDVFACRPLDTKTMQYCVNDVLCLPALHNIYAKRTSKEWLAKAMDESARRVVEACGPAYQPQSENKRFGPWGSESGKKMLTMDEWLEKYEEDQMEAREREMLGYDDYDDF</sequence>
<dbReference type="PANTHER" id="PTHR43040:SF1">
    <property type="entry name" value="RIBONUCLEASE D"/>
    <property type="match status" value="1"/>
</dbReference>
<dbReference type="SUPFAM" id="SSF53098">
    <property type="entry name" value="Ribonuclease H-like"/>
    <property type="match status" value="1"/>
</dbReference>
<dbReference type="InterPro" id="IPR036397">
    <property type="entry name" value="RNaseH_sf"/>
</dbReference>
<dbReference type="Pfam" id="PF01612">
    <property type="entry name" value="DNA_pol_A_exo1"/>
    <property type="match status" value="1"/>
</dbReference>
<dbReference type="GO" id="GO:0006139">
    <property type="term" value="P:nucleobase-containing compound metabolic process"/>
    <property type="evidence" value="ECO:0007669"/>
    <property type="project" value="InterPro"/>
</dbReference>